<accession>A0A4S9LN94</accession>
<dbReference type="EMBL" id="QZBD01000076">
    <property type="protein sequence ID" value="THY31176.1"/>
    <property type="molecule type" value="Genomic_DNA"/>
</dbReference>
<evidence type="ECO:0000313" key="3">
    <source>
        <dbReference type="Proteomes" id="UP000306584"/>
    </source>
</evidence>
<name>A0A4S9LN94_AURPU</name>
<evidence type="ECO:0000313" key="2">
    <source>
        <dbReference type="EMBL" id="THY31176.1"/>
    </source>
</evidence>
<proteinExistence type="predicted"/>
<keyword evidence="1" id="KW-0732">Signal</keyword>
<sequence>MEIKPSIINMLSNTLISILALTSAVSASPALRRQADPCQDAYKSCIAAGTPEVACSCTLTACVGEDNARNREYCASATANLPKSSAKASTTAKPAVCPTALFDGCNPARSACPDGPGTFTTVSPSTYPTSYVINGQTVSLTAAPTSCLPTGASSAASSAAPSASASASGCVAKYNTCRTTRVNGLSANQAQCASDNAACQGDCYAKYNTCRTTRVNGLSANQAQCASEYAGCLGENPIASTGGLISSFIPYSATVSSSAAPTTMVSSKATTTAAAPKASGTNAAAPGSNPKKVDGKTWSLNNVNRYCGDGNTGCDYNFDIIANGKTEHCTVIRMPGSNAATESFSNQPCGDFSVSWGYVKDPAPAYAVLTVVDKASELAWFGVSNINGQAVTPSNPFGSGQYGNVGPEQVYTYN</sequence>
<dbReference type="Proteomes" id="UP000306584">
    <property type="component" value="Unassembled WGS sequence"/>
</dbReference>
<dbReference type="PANTHER" id="PTHR39602:SF2">
    <property type="entry name" value="ACW-9"/>
    <property type="match status" value="1"/>
</dbReference>
<feature type="chain" id="PRO_5020460296" evidence="1">
    <location>
        <begin position="28"/>
        <end position="414"/>
    </location>
</feature>
<evidence type="ECO:0000256" key="1">
    <source>
        <dbReference type="SAM" id="SignalP"/>
    </source>
</evidence>
<comment type="caution">
    <text evidence="2">The sequence shown here is derived from an EMBL/GenBank/DDBJ whole genome shotgun (WGS) entry which is preliminary data.</text>
</comment>
<feature type="signal peptide" evidence="1">
    <location>
        <begin position="1"/>
        <end position="27"/>
    </location>
</feature>
<dbReference type="AlphaFoldDB" id="A0A4S9LN94"/>
<protein>
    <submittedName>
        <fullName evidence="2">Uncharacterized protein</fullName>
    </submittedName>
</protein>
<gene>
    <name evidence="2" type="ORF">D6D01_02987</name>
</gene>
<reference evidence="2 3" key="1">
    <citation type="submission" date="2018-10" db="EMBL/GenBank/DDBJ databases">
        <title>Fifty Aureobasidium pullulans genomes reveal a recombining polyextremotolerant generalist.</title>
        <authorList>
            <person name="Gostincar C."/>
            <person name="Turk M."/>
            <person name="Zajc J."/>
            <person name="Gunde-Cimerman N."/>
        </authorList>
    </citation>
    <scope>NUCLEOTIDE SEQUENCE [LARGE SCALE GENOMIC DNA]</scope>
    <source>
        <strain evidence="2 3">EXF-6604</strain>
    </source>
</reference>
<organism evidence="2 3">
    <name type="scientific">Aureobasidium pullulans</name>
    <name type="common">Black yeast</name>
    <name type="synonym">Pullularia pullulans</name>
    <dbReference type="NCBI Taxonomy" id="5580"/>
    <lineage>
        <taxon>Eukaryota</taxon>
        <taxon>Fungi</taxon>
        <taxon>Dikarya</taxon>
        <taxon>Ascomycota</taxon>
        <taxon>Pezizomycotina</taxon>
        <taxon>Dothideomycetes</taxon>
        <taxon>Dothideomycetidae</taxon>
        <taxon>Dothideales</taxon>
        <taxon>Saccotheciaceae</taxon>
        <taxon>Aureobasidium</taxon>
    </lineage>
</organism>
<dbReference type="PANTHER" id="PTHR39602">
    <property type="entry name" value="ACW-9"/>
    <property type="match status" value="1"/>
</dbReference>